<proteinExistence type="predicted"/>
<dbReference type="SUPFAM" id="SSF51182">
    <property type="entry name" value="RmlC-like cupins"/>
    <property type="match status" value="1"/>
</dbReference>
<evidence type="ECO:0000256" key="1">
    <source>
        <dbReference type="ARBA" id="ARBA00022723"/>
    </source>
</evidence>
<keyword evidence="1" id="KW-0479">Metal-binding</keyword>
<accession>A0A6A5ZU26</accession>
<gene>
    <name evidence="3" type="ORF">BDV96DRAFT_562422</name>
</gene>
<name>A0A6A5ZU26_9PLEO</name>
<organism evidence="3 4">
    <name type="scientific">Lophiotrema nucula</name>
    <dbReference type="NCBI Taxonomy" id="690887"/>
    <lineage>
        <taxon>Eukaryota</taxon>
        <taxon>Fungi</taxon>
        <taxon>Dikarya</taxon>
        <taxon>Ascomycota</taxon>
        <taxon>Pezizomycotina</taxon>
        <taxon>Dothideomycetes</taxon>
        <taxon>Pleosporomycetidae</taxon>
        <taxon>Pleosporales</taxon>
        <taxon>Lophiotremataceae</taxon>
        <taxon>Lophiotrema</taxon>
    </lineage>
</organism>
<protein>
    <submittedName>
        <fullName evidence="3">RmlC-like cupin domain-containing protein</fullName>
    </submittedName>
</protein>
<dbReference type="InterPro" id="IPR014710">
    <property type="entry name" value="RmlC-like_jellyroll"/>
</dbReference>
<dbReference type="EMBL" id="ML977311">
    <property type="protein sequence ID" value="KAF2121838.1"/>
    <property type="molecule type" value="Genomic_DNA"/>
</dbReference>
<dbReference type="InterPro" id="IPR013096">
    <property type="entry name" value="Cupin_2"/>
</dbReference>
<evidence type="ECO:0000259" key="2">
    <source>
        <dbReference type="Pfam" id="PF07883"/>
    </source>
</evidence>
<dbReference type="OrthoDB" id="445803at2759"/>
<dbReference type="PANTHER" id="PTHR35848:SF6">
    <property type="entry name" value="CUPIN TYPE-2 DOMAIN-CONTAINING PROTEIN"/>
    <property type="match status" value="1"/>
</dbReference>
<dbReference type="AlphaFoldDB" id="A0A6A5ZU26"/>
<keyword evidence="4" id="KW-1185">Reference proteome</keyword>
<dbReference type="InterPro" id="IPR011051">
    <property type="entry name" value="RmlC_Cupin_sf"/>
</dbReference>
<feature type="domain" description="Cupin type-2" evidence="2">
    <location>
        <begin position="61"/>
        <end position="121"/>
    </location>
</feature>
<evidence type="ECO:0000313" key="4">
    <source>
        <dbReference type="Proteomes" id="UP000799770"/>
    </source>
</evidence>
<sequence length="148" mass="16244">MPANRVKPVVLSPATIASARIESFPDPSGGIVTWKTLFSAGKSPTDTLTTGIGTCQAKDGHLKCHRHTQAEIYHVIQGRGIVTIDGEEHGVEKGSVVFIPGDSEHGIRNIGEQDLMWLYVFATDKFEDIVYRFSEEKAPDALRLKPKL</sequence>
<reference evidence="3" key="1">
    <citation type="journal article" date="2020" name="Stud. Mycol.">
        <title>101 Dothideomycetes genomes: a test case for predicting lifestyles and emergence of pathogens.</title>
        <authorList>
            <person name="Haridas S."/>
            <person name="Albert R."/>
            <person name="Binder M."/>
            <person name="Bloem J."/>
            <person name="Labutti K."/>
            <person name="Salamov A."/>
            <person name="Andreopoulos B."/>
            <person name="Baker S."/>
            <person name="Barry K."/>
            <person name="Bills G."/>
            <person name="Bluhm B."/>
            <person name="Cannon C."/>
            <person name="Castanera R."/>
            <person name="Culley D."/>
            <person name="Daum C."/>
            <person name="Ezra D."/>
            <person name="Gonzalez J."/>
            <person name="Henrissat B."/>
            <person name="Kuo A."/>
            <person name="Liang C."/>
            <person name="Lipzen A."/>
            <person name="Lutzoni F."/>
            <person name="Magnuson J."/>
            <person name="Mondo S."/>
            <person name="Nolan M."/>
            <person name="Ohm R."/>
            <person name="Pangilinan J."/>
            <person name="Park H.-J."/>
            <person name="Ramirez L."/>
            <person name="Alfaro M."/>
            <person name="Sun H."/>
            <person name="Tritt A."/>
            <person name="Yoshinaga Y."/>
            <person name="Zwiers L.-H."/>
            <person name="Turgeon B."/>
            <person name="Goodwin S."/>
            <person name="Spatafora J."/>
            <person name="Crous P."/>
            <person name="Grigoriev I."/>
        </authorList>
    </citation>
    <scope>NUCLEOTIDE SEQUENCE</scope>
    <source>
        <strain evidence="3">CBS 627.86</strain>
    </source>
</reference>
<dbReference type="Pfam" id="PF07883">
    <property type="entry name" value="Cupin_2"/>
    <property type="match status" value="1"/>
</dbReference>
<dbReference type="Gene3D" id="2.60.120.10">
    <property type="entry name" value="Jelly Rolls"/>
    <property type="match status" value="1"/>
</dbReference>
<dbReference type="PANTHER" id="PTHR35848">
    <property type="entry name" value="OXALATE-BINDING PROTEIN"/>
    <property type="match status" value="1"/>
</dbReference>
<dbReference type="GO" id="GO:0046872">
    <property type="term" value="F:metal ion binding"/>
    <property type="evidence" value="ECO:0007669"/>
    <property type="project" value="UniProtKB-KW"/>
</dbReference>
<dbReference type="InterPro" id="IPR051610">
    <property type="entry name" value="GPI/OXD"/>
</dbReference>
<evidence type="ECO:0000313" key="3">
    <source>
        <dbReference type="EMBL" id="KAF2121838.1"/>
    </source>
</evidence>
<dbReference type="Proteomes" id="UP000799770">
    <property type="component" value="Unassembled WGS sequence"/>
</dbReference>